<gene>
    <name evidence="1" type="ORF">ERJ77_26815</name>
</gene>
<dbReference type="InterPro" id="IPR032427">
    <property type="entry name" value="P22_portal"/>
</dbReference>
<evidence type="ECO:0000313" key="2">
    <source>
        <dbReference type="Proteomes" id="UP000786185"/>
    </source>
</evidence>
<evidence type="ECO:0000313" key="1">
    <source>
        <dbReference type="EMBL" id="MBF4438030.1"/>
    </source>
</evidence>
<reference evidence="1" key="1">
    <citation type="journal article" date="2021" name="PeerJ">
        <title>Analysis of 44 Vibrio anguillarum genomes reveals high genetic diversity.</title>
        <authorList>
            <person name="Hansen M.J."/>
            <person name="Dalsgaard I."/>
        </authorList>
    </citation>
    <scope>NUCLEOTIDE SEQUENCE</scope>
    <source>
        <strain evidence="1">850617-1/1</strain>
    </source>
</reference>
<dbReference type="Pfam" id="PF16510">
    <property type="entry name" value="P22_portal"/>
    <property type="match status" value="1"/>
</dbReference>
<dbReference type="AlphaFoldDB" id="A0AAW4BKA8"/>
<proteinExistence type="predicted"/>
<feature type="non-terminal residue" evidence="1">
    <location>
        <position position="1"/>
    </location>
</feature>
<accession>A0AAW4BKA8</accession>
<comment type="caution">
    <text evidence="1">The sequence shown here is derived from an EMBL/GenBank/DDBJ whole genome shotgun (WGS) entry which is preliminary data.</text>
</comment>
<organism evidence="1 2">
    <name type="scientific">Vibrio anguillarum</name>
    <name type="common">Listonella anguillarum</name>
    <dbReference type="NCBI Taxonomy" id="55601"/>
    <lineage>
        <taxon>Bacteria</taxon>
        <taxon>Pseudomonadati</taxon>
        <taxon>Pseudomonadota</taxon>
        <taxon>Gammaproteobacteria</taxon>
        <taxon>Vibrionales</taxon>
        <taxon>Vibrionaceae</taxon>
        <taxon>Vibrio</taxon>
    </lineage>
</organism>
<dbReference type="EMBL" id="SCLC01001599">
    <property type="protein sequence ID" value="MBF4438030.1"/>
    <property type="molecule type" value="Genomic_DNA"/>
</dbReference>
<feature type="non-terminal residue" evidence="1">
    <location>
        <position position="119"/>
    </location>
</feature>
<dbReference type="Proteomes" id="UP000786185">
    <property type="component" value="Unassembled WGS sequence"/>
</dbReference>
<sequence>AAKVATAYYDGDQLDPRVKDKLKQRGQPTTIHNLIAPTIDGVLGMEAKTRTDLLVCADDPDEQMELMAEAVNAEFADAARLGRLDKARSEAYGSQIKAGVGFVEAYRNPNPFGPKYKIK</sequence>
<name>A0AAW4BKA8_VIBAN</name>
<protein>
    <submittedName>
        <fullName evidence="1">Portal protein</fullName>
    </submittedName>
</protein>